<evidence type="ECO:0000256" key="2">
    <source>
        <dbReference type="ARBA" id="ARBA00023315"/>
    </source>
</evidence>
<gene>
    <name evidence="4" type="ORF">K1718_21845</name>
</gene>
<dbReference type="InterPro" id="IPR000182">
    <property type="entry name" value="GNAT_dom"/>
</dbReference>
<sequence length="232" mass="25418">MNALLNRVVWSALTSRQNQFSRGEDLALRFDPDVSPFAASRDNSPEALAALASLMSPKDPPVYLLQADEIALPSDLEIEMTALGVLMTEKTPQPEAAPKVTIVSLQQPDIDEMVSLAELTKPGPFTKRTPELGQFYGVKLDGRLAAMAGTRLNLDGYTEISGICTHPDFRGRGLASELSIWVASKIRERGDTPFLHSYADNEGAIALYRKLGFEIWSEVNVAVVRRLEGNSD</sequence>
<dbReference type="Gene3D" id="3.40.630.30">
    <property type="match status" value="1"/>
</dbReference>
<keyword evidence="2 4" id="KW-0012">Acyltransferase</keyword>
<proteinExistence type="predicted"/>
<keyword evidence="1 4" id="KW-0808">Transferase</keyword>
<evidence type="ECO:0000259" key="3">
    <source>
        <dbReference type="PROSITE" id="PS51186"/>
    </source>
</evidence>
<keyword evidence="5" id="KW-1185">Reference proteome</keyword>
<dbReference type="PROSITE" id="PS51186">
    <property type="entry name" value="GNAT"/>
    <property type="match status" value="1"/>
</dbReference>
<feature type="domain" description="N-acetyltransferase" evidence="3">
    <location>
        <begin position="100"/>
        <end position="232"/>
    </location>
</feature>
<dbReference type="EC" id="2.3.1.-" evidence="4"/>
<evidence type="ECO:0000313" key="4">
    <source>
        <dbReference type="EMBL" id="WFE88777.1"/>
    </source>
</evidence>
<dbReference type="InterPro" id="IPR050680">
    <property type="entry name" value="YpeA/RimI_acetyltransf"/>
</dbReference>
<protein>
    <submittedName>
        <fullName evidence="4">GNAT family N-acetyltransferase</fullName>
        <ecNumber evidence="4">2.3.1.-</ecNumber>
    </submittedName>
</protein>
<reference evidence="4 5" key="1">
    <citation type="submission" date="2023-03" db="EMBL/GenBank/DDBJ databases">
        <title>Roseibium porphyridii sp. nov. and Roseibium rhodosorbium sp. nov. isolated from marine algae, Porphyridium cruentum and Rhodosorus marinus, respectively.</title>
        <authorList>
            <person name="Lee M.W."/>
            <person name="Choi B.J."/>
            <person name="Lee J.K."/>
            <person name="Choi D.G."/>
            <person name="Baek J.H."/>
            <person name="Bayburt H."/>
            <person name="Kim J.M."/>
            <person name="Han D.M."/>
            <person name="Kim K.H."/>
            <person name="Jeon C.O."/>
        </authorList>
    </citation>
    <scope>NUCLEOTIDE SEQUENCE [LARGE SCALE GENOMIC DNA]</scope>
    <source>
        <strain evidence="4 5">KMA01</strain>
    </source>
</reference>
<dbReference type="CDD" id="cd04301">
    <property type="entry name" value="NAT_SF"/>
    <property type="match status" value="1"/>
</dbReference>
<evidence type="ECO:0000313" key="5">
    <source>
        <dbReference type="Proteomes" id="UP001209803"/>
    </source>
</evidence>
<dbReference type="InterPro" id="IPR016181">
    <property type="entry name" value="Acyl_CoA_acyltransferase"/>
</dbReference>
<dbReference type="PANTHER" id="PTHR43420:SF3">
    <property type="entry name" value="N-ACETYLTRANSFERASE DOMAIN-CONTAINING PROTEIN"/>
    <property type="match status" value="1"/>
</dbReference>
<dbReference type="SUPFAM" id="SSF55729">
    <property type="entry name" value="Acyl-CoA N-acyltransferases (Nat)"/>
    <property type="match status" value="1"/>
</dbReference>
<organism evidence="4 5">
    <name type="scientific">Roseibium porphyridii</name>
    <dbReference type="NCBI Taxonomy" id="2866279"/>
    <lineage>
        <taxon>Bacteria</taxon>
        <taxon>Pseudomonadati</taxon>
        <taxon>Pseudomonadota</taxon>
        <taxon>Alphaproteobacteria</taxon>
        <taxon>Hyphomicrobiales</taxon>
        <taxon>Stappiaceae</taxon>
        <taxon>Roseibium</taxon>
    </lineage>
</organism>
<accession>A0ABY8F005</accession>
<name>A0ABY8F005_9HYPH</name>
<dbReference type="GO" id="GO:0016746">
    <property type="term" value="F:acyltransferase activity"/>
    <property type="evidence" value="ECO:0007669"/>
    <property type="project" value="UniProtKB-KW"/>
</dbReference>
<dbReference type="PANTHER" id="PTHR43420">
    <property type="entry name" value="ACETYLTRANSFERASE"/>
    <property type="match status" value="1"/>
</dbReference>
<dbReference type="EMBL" id="CP120863">
    <property type="protein sequence ID" value="WFE88777.1"/>
    <property type="molecule type" value="Genomic_DNA"/>
</dbReference>
<dbReference type="RefSeq" id="WP_265680865.1">
    <property type="nucleotide sequence ID" value="NZ_CP120863.1"/>
</dbReference>
<dbReference type="Pfam" id="PF08445">
    <property type="entry name" value="FR47"/>
    <property type="match status" value="1"/>
</dbReference>
<dbReference type="InterPro" id="IPR013653">
    <property type="entry name" value="GCN5-like_dom"/>
</dbReference>
<dbReference type="Proteomes" id="UP001209803">
    <property type="component" value="Chromosome"/>
</dbReference>
<evidence type="ECO:0000256" key="1">
    <source>
        <dbReference type="ARBA" id="ARBA00022679"/>
    </source>
</evidence>